<name>A0ABW4I5V3_9SPHN</name>
<evidence type="ECO:0000313" key="2">
    <source>
        <dbReference type="Proteomes" id="UP001597115"/>
    </source>
</evidence>
<dbReference type="RefSeq" id="WP_380889607.1">
    <property type="nucleotide sequence ID" value="NZ_JBHUDY010000001.1"/>
</dbReference>
<accession>A0ABW4I5V3</accession>
<dbReference type="Proteomes" id="UP001597115">
    <property type="component" value="Unassembled WGS sequence"/>
</dbReference>
<reference evidence="2" key="1">
    <citation type="journal article" date="2019" name="Int. J. Syst. Evol. Microbiol.">
        <title>The Global Catalogue of Microorganisms (GCM) 10K type strain sequencing project: providing services to taxonomists for standard genome sequencing and annotation.</title>
        <authorList>
            <consortium name="The Broad Institute Genomics Platform"/>
            <consortium name="The Broad Institute Genome Sequencing Center for Infectious Disease"/>
            <person name="Wu L."/>
            <person name="Ma J."/>
        </authorList>
    </citation>
    <scope>NUCLEOTIDE SEQUENCE [LARGE SCALE GENOMIC DNA]</scope>
    <source>
        <strain evidence="2">CGMCC 1.16275</strain>
    </source>
</reference>
<gene>
    <name evidence="1" type="ORF">ACFSCW_12320</name>
</gene>
<protein>
    <submittedName>
        <fullName evidence="1">Uncharacterized protein</fullName>
    </submittedName>
</protein>
<dbReference type="EMBL" id="JBHUDY010000001">
    <property type="protein sequence ID" value="MFD1612587.1"/>
    <property type="molecule type" value="Genomic_DNA"/>
</dbReference>
<proteinExistence type="predicted"/>
<keyword evidence="2" id="KW-1185">Reference proteome</keyword>
<evidence type="ECO:0000313" key="1">
    <source>
        <dbReference type="EMBL" id="MFD1612587.1"/>
    </source>
</evidence>
<sequence length="87" mass="9765">MDLDALLNHYFQTDDPETLSAEALERGREALAIDFGKEQGPGRKFGLWALMDALGFAPFPADAFPKHPELKRAAEDYLTASERLRRS</sequence>
<comment type="caution">
    <text evidence="1">The sequence shown here is derived from an EMBL/GenBank/DDBJ whole genome shotgun (WGS) entry which is preliminary data.</text>
</comment>
<organism evidence="1 2">
    <name type="scientific">Sphingomonas tabacisoli</name>
    <dbReference type="NCBI Taxonomy" id="2249466"/>
    <lineage>
        <taxon>Bacteria</taxon>
        <taxon>Pseudomonadati</taxon>
        <taxon>Pseudomonadota</taxon>
        <taxon>Alphaproteobacteria</taxon>
        <taxon>Sphingomonadales</taxon>
        <taxon>Sphingomonadaceae</taxon>
        <taxon>Sphingomonas</taxon>
    </lineage>
</organism>